<dbReference type="PROSITE" id="PS00012">
    <property type="entry name" value="PHOSPHOPANTETHEINE"/>
    <property type="match status" value="1"/>
</dbReference>
<keyword evidence="2" id="KW-0596">Phosphopantetheine</keyword>
<dbReference type="InterPro" id="IPR050103">
    <property type="entry name" value="Class-III_PLP-dep_AT"/>
</dbReference>
<evidence type="ECO:0000313" key="7">
    <source>
        <dbReference type="EMBL" id="CAG4899555.1"/>
    </source>
</evidence>
<sequence>MDGSVSIKTEQEITAWLIAYTRAHFNAAWSGGAASLADLGIDSLSGAELLSSLERWLERSIPVDFLEYVTDSAGLANALVELQQAPKSGSGSASAFESFVNPWLARKLEQIQIDRSFVRAGGAFLYDQEGEQYLDFLAQYGAVPFGHHPEDIWRAVDTLRIDAEPVFAQPSCLVSAGLLAKRLIELAPPGLRYVTFTNSGAESVEAALKMARHATGRTHILSTRNAFHGKTFGALSATGKPDYQSHFGLPLAGFDHIEYGNAAALEQHLASRAGVYAAFIVEPIQGEGGVHVPPKGYLAAVETICRRHGVVLIVDEVQTGLGRTGAMFACEYEGVRPDILLLSKALGGGLVPVGAVLCTQAVYSEKFALKHSSTFAGNALASRVGLATLERLTRNGGELLRHVRVEGARLKQRLEAMRTRFPFLIDEIRGQGFMLGIRLNTDRARWPENFLGIAAQQGELAQFVASYLLNVERVRFAPTLNRGDVLRVQPPLTATREHCDRAADALERAFSVLASCDTGRFYRALLRREAPACATAGAVDKPEASGLPDITEVTSSSSDASRATAHLLSHDAADEHRFGFLIHPLDAQSYADYDPSLNILNADELAEFAASMDGLIDPVVGSSARIESLAGAKARGDFIMISHTAAQLRQLSQHEAIAVLNRGIRLACERGARIVGLGAYTSVVSGGGAQLLNQDVALTSGNSYTVAAGVEALDDVMHRTGRQWDASAAAVIGAAGAIGSCMAILLSRRAARMLLIGNPAHTREIGRARLLAVARMIVDGALSPCDETFLPDSVAAQIRRAAVQANAASCQPDTDALIAQLEEQGTLVLTGDIRALGETDVALAATSFPGDVIDETLLRPGAIVCDISRPRSIPASIVDDRPDVLVIDGGVIALPGSPRIGPYGIASGTAFACMAETMLLALEGRFENVSIGNTLDVREIARQQQLARKHGFTLAGLQSFGRPLAEDQWQRFIDLTAQRALPLA</sequence>
<dbReference type="SUPFAM" id="SSF47336">
    <property type="entry name" value="ACP-like"/>
    <property type="match status" value="1"/>
</dbReference>
<name>A0ABN7QP83_9BURK</name>
<keyword evidence="5" id="KW-0663">Pyridoxal phosphate</keyword>
<dbReference type="Pfam" id="PF00550">
    <property type="entry name" value="PP-binding"/>
    <property type="match status" value="1"/>
</dbReference>
<dbReference type="GO" id="GO:0009016">
    <property type="term" value="F:succinyldiaminopimelate transaminase activity"/>
    <property type="evidence" value="ECO:0007669"/>
    <property type="project" value="UniProtKB-EC"/>
</dbReference>
<proteinExistence type="predicted"/>
<dbReference type="Proteomes" id="UP000789752">
    <property type="component" value="Unassembled WGS sequence"/>
</dbReference>
<dbReference type="Gene3D" id="3.40.640.10">
    <property type="entry name" value="Type I PLP-dependent aspartate aminotransferase-like (Major domain)"/>
    <property type="match status" value="1"/>
</dbReference>
<dbReference type="InterPro" id="IPR015421">
    <property type="entry name" value="PyrdxlP-dep_Trfase_major"/>
</dbReference>
<gene>
    <name evidence="7" type="primary">argD_2</name>
    <name evidence="7" type="ORF">R54767_02546</name>
</gene>
<dbReference type="PANTHER" id="PTHR11986:SF121">
    <property type="entry name" value="BLR3010 PROTEIN"/>
    <property type="match status" value="1"/>
</dbReference>
<accession>A0ABN7QP83</accession>
<dbReference type="EC" id="2.6.1.17" evidence="7"/>
<feature type="domain" description="Carrier" evidence="6">
    <location>
        <begin position="34"/>
        <end position="69"/>
    </location>
</feature>
<dbReference type="InterPro" id="IPR005814">
    <property type="entry name" value="Aminotrans_3"/>
</dbReference>
<dbReference type="PROSITE" id="PS00600">
    <property type="entry name" value="AA_TRANSFER_CLASS_3"/>
    <property type="match status" value="1"/>
</dbReference>
<evidence type="ECO:0000256" key="5">
    <source>
        <dbReference type="ARBA" id="ARBA00022898"/>
    </source>
</evidence>
<organism evidence="7 8">
    <name type="scientific">Paraburkholderia gardini</name>
    <dbReference type="NCBI Taxonomy" id="2823469"/>
    <lineage>
        <taxon>Bacteria</taxon>
        <taxon>Pseudomonadati</taxon>
        <taxon>Pseudomonadota</taxon>
        <taxon>Betaproteobacteria</taxon>
        <taxon>Burkholderiales</taxon>
        <taxon>Burkholderiaceae</taxon>
        <taxon>Paraburkholderia</taxon>
    </lineage>
</organism>
<evidence type="ECO:0000256" key="2">
    <source>
        <dbReference type="ARBA" id="ARBA00022450"/>
    </source>
</evidence>
<evidence type="ECO:0000259" key="6">
    <source>
        <dbReference type="Pfam" id="PF00550"/>
    </source>
</evidence>
<dbReference type="InterPro" id="IPR049704">
    <property type="entry name" value="Aminotrans_3_PPA_site"/>
</dbReference>
<keyword evidence="4 7" id="KW-0032">Aminotransferase</keyword>
<reference evidence="7 8" key="1">
    <citation type="submission" date="2021-04" db="EMBL/GenBank/DDBJ databases">
        <authorList>
            <person name="Vanwijnsberghe S."/>
        </authorList>
    </citation>
    <scope>NUCLEOTIDE SEQUENCE [LARGE SCALE GENOMIC DNA]</scope>
    <source>
        <strain evidence="7 8">LMG 32171</strain>
    </source>
</reference>
<keyword evidence="3" id="KW-0597">Phosphoprotein</keyword>
<keyword evidence="7" id="KW-0808">Transferase</keyword>
<evidence type="ECO:0000256" key="3">
    <source>
        <dbReference type="ARBA" id="ARBA00022553"/>
    </source>
</evidence>
<evidence type="ECO:0000256" key="1">
    <source>
        <dbReference type="ARBA" id="ARBA00001933"/>
    </source>
</evidence>
<dbReference type="InterPro" id="IPR009081">
    <property type="entry name" value="PP-bd_ACP"/>
</dbReference>
<evidence type="ECO:0000313" key="8">
    <source>
        <dbReference type="Proteomes" id="UP000789752"/>
    </source>
</evidence>
<dbReference type="InterPro" id="IPR015422">
    <property type="entry name" value="PyrdxlP-dep_Trfase_small"/>
</dbReference>
<dbReference type="Gene3D" id="3.90.1150.10">
    <property type="entry name" value="Aspartate Aminotransferase, domain 1"/>
    <property type="match status" value="1"/>
</dbReference>
<dbReference type="InterPro" id="IPR006162">
    <property type="entry name" value="Ppantetheine_attach_site"/>
</dbReference>
<protein>
    <submittedName>
        <fullName evidence="7">Acetylornithine/succinyldiaminopimelate aminotransferase</fullName>
        <ecNumber evidence="7">2.6.1.17</ecNumber>
    </submittedName>
</protein>
<dbReference type="Gene3D" id="1.10.1200.10">
    <property type="entry name" value="ACP-like"/>
    <property type="match status" value="1"/>
</dbReference>
<comment type="cofactor">
    <cofactor evidence="1">
        <name>pyridoxal 5'-phosphate</name>
        <dbReference type="ChEBI" id="CHEBI:597326"/>
    </cofactor>
</comment>
<dbReference type="CDD" id="cd00610">
    <property type="entry name" value="OAT_like"/>
    <property type="match status" value="1"/>
</dbReference>
<dbReference type="SUPFAM" id="SSF53383">
    <property type="entry name" value="PLP-dependent transferases"/>
    <property type="match status" value="1"/>
</dbReference>
<dbReference type="InterPro" id="IPR015424">
    <property type="entry name" value="PyrdxlP-dep_Trfase"/>
</dbReference>
<dbReference type="Pfam" id="PF00202">
    <property type="entry name" value="Aminotran_3"/>
    <property type="match status" value="1"/>
</dbReference>
<comment type="caution">
    <text evidence="7">The sequence shown here is derived from an EMBL/GenBank/DDBJ whole genome shotgun (WGS) entry which is preliminary data.</text>
</comment>
<dbReference type="EMBL" id="CAJQYY010000013">
    <property type="protein sequence ID" value="CAG4899555.1"/>
    <property type="molecule type" value="Genomic_DNA"/>
</dbReference>
<dbReference type="PANTHER" id="PTHR11986">
    <property type="entry name" value="AMINOTRANSFERASE CLASS III"/>
    <property type="match status" value="1"/>
</dbReference>
<keyword evidence="8" id="KW-1185">Reference proteome</keyword>
<evidence type="ECO:0000256" key="4">
    <source>
        <dbReference type="ARBA" id="ARBA00022576"/>
    </source>
</evidence>
<dbReference type="InterPro" id="IPR036736">
    <property type="entry name" value="ACP-like_sf"/>
</dbReference>